<dbReference type="AlphaFoldDB" id="A0A919AW90"/>
<feature type="region of interest" description="Disordered" evidence="1">
    <location>
        <begin position="1"/>
        <end position="20"/>
    </location>
</feature>
<reference evidence="2" key="2">
    <citation type="submission" date="2020-09" db="EMBL/GenBank/DDBJ databases">
        <authorList>
            <person name="Sun Q."/>
            <person name="Ohkuma M."/>
        </authorList>
    </citation>
    <scope>NUCLEOTIDE SEQUENCE</scope>
    <source>
        <strain evidence="2">JCM 4059</strain>
    </source>
</reference>
<evidence type="ECO:0000256" key="1">
    <source>
        <dbReference type="SAM" id="MobiDB-lite"/>
    </source>
</evidence>
<proteinExistence type="predicted"/>
<name>A0A919AW90_9ACTN</name>
<comment type="caution">
    <text evidence="2">The sequence shown here is derived from an EMBL/GenBank/DDBJ whole genome shotgun (WGS) entry which is preliminary data.</text>
</comment>
<protein>
    <submittedName>
        <fullName evidence="2">Uncharacterized protein</fullName>
    </submittedName>
</protein>
<evidence type="ECO:0000313" key="2">
    <source>
        <dbReference type="EMBL" id="GHF28152.1"/>
    </source>
</evidence>
<organism evidence="2 3">
    <name type="scientific">Streptomyces mashuensis</name>
    <dbReference type="NCBI Taxonomy" id="33904"/>
    <lineage>
        <taxon>Bacteria</taxon>
        <taxon>Bacillati</taxon>
        <taxon>Actinomycetota</taxon>
        <taxon>Actinomycetes</taxon>
        <taxon>Kitasatosporales</taxon>
        <taxon>Streptomycetaceae</taxon>
        <taxon>Streptomyces</taxon>
    </lineage>
</organism>
<gene>
    <name evidence="2" type="ORF">GCM10010218_06580</name>
</gene>
<keyword evidence="3" id="KW-1185">Reference proteome</keyword>
<reference evidence="2" key="1">
    <citation type="journal article" date="2014" name="Int. J. Syst. Evol. Microbiol.">
        <title>Complete genome sequence of Corynebacterium casei LMG S-19264T (=DSM 44701T), isolated from a smear-ripened cheese.</title>
        <authorList>
            <consortium name="US DOE Joint Genome Institute (JGI-PGF)"/>
            <person name="Walter F."/>
            <person name="Albersmeier A."/>
            <person name="Kalinowski J."/>
            <person name="Ruckert C."/>
        </authorList>
    </citation>
    <scope>NUCLEOTIDE SEQUENCE</scope>
    <source>
        <strain evidence="2">JCM 4059</strain>
    </source>
</reference>
<evidence type="ECO:0000313" key="3">
    <source>
        <dbReference type="Proteomes" id="UP000638313"/>
    </source>
</evidence>
<accession>A0A919AW90</accession>
<dbReference type="Proteomes" id="UP000638313">
    <property type="component" value="Unassembled WGS sequence"/>
</dbReference>
<sequence length="57" mass="6255">MLRAPPPTHRNRGPAMPGTQFPFSRYVALGDGDDVTGLRGWADRLAEHMARHNSGLV</sequence>
<dbReference type="EMBL" id="BNBD01000001">
    <property type="protein sequence ID" value="GHF28152.1"/>
    <property type="molecule type" value="Genomic_DNA"/>
</dbReference>